<evidence type="ECO:0000313" key="3">
    <source>
        <dbReference type="Proteomes" id="UP001165405"/>
    </source>
</evidence>
<evidence type="ECO:0000313" key="2">
    <source>
        <dbReference type="EMBL" id="MCF4123465.1"/>
    </source>
</evidence>
<dbReference type="EMBL" id="JAKGSG010000061">
    <property type="protein sequence ID" value="MCF4123465.1"/>
    <property type="molecule type" value="Genomic_DNA"/>
</dbReference>
<organism evidence="1 3">
    <name type="scientific">Antribacter soli</name>
    <dbReference type="NCBI Taxonomy" id="2910976"/>
    <lineage>
        <taxon>Bacteria</taxon>
        <taxon>Bacillati</taxon>
        <taxon>Actinomycetota</taxon>
        <taxon>Actinomycetes</taxon>
        <taxon>Micrococcales</taxon>
        <taxon>Promicromonosporaceae</taxon>
        <taxon>Antribacter</taxon>
    </lineage>
</organism>
<sequence>MELIATSVVAVLGTLLGAAFTHAFQRRAVKEANDLARGEKLRQERVEAYSSFGGALANYRRSQLDRWYTTHRDAADPDLDQLQREARRRRDAALEALFRVQLLTDAPEVVTAGFEAFDAMDLFARARSREEVEKARDTTRALMHTFVQVAKQQLEPGTPAPRPR</sequence>
<evidence type="ECO:0008006" key="4">
    <source>
        <dbReference type="Google" id="ProtNLM"/>
    </source>
</evidence>
<keyword evidence="3" id="KW-1185">Reference proteome</keyword>
<dbReference type="AlphaFoldDB" id="A0AA41QA65"/>
<name>A0AA41QA65_9MICO</name>
<evidence type="ECO:0000313" key="1">
    <source>
        <dbReference type="EMBL" id="MCF4119703.1"/>
    </source>
</evidence>
<accession>A0AA41QA65</accession>
<proteinExistence type="predicted"/>
<gene>
    <name evidence="1" type="ORF">L1785_01785</name>
    <name evidence="2" type="ORF">L1785_21085</name>
</gene>
<protein>
    <recommendedName>
        <fullName evidence="4">Protein kilB</fullName>
    </recommendedName>
</protein>
<dbReference type="EMBL" id="JAKGSG010000006">
    <property type="protein sequence ID" value="MCF4119703.1"/>
    <property type="molecule type" value="Genomic_DNA"/>
</dbReference>
<dbReference type="RefSeq" id="WP_236087417.1">
    <property type="nucleotide sequence ID" value="NZ_JAKGSG010000006.1"/>
</dbReference>
<comment type="caution">
    <text evidence="1">The sequence shown here is derived from an EMBL/GenBank/DDBJ whole genome shotgun (WGS) entry which is preliminary data.</text>
</comment>
<dbReference type="Proteomes" id="UP001165405">
    <property type="component" value="Unassembled WGS sequence"/>
</dbReference>
<reference evidence="1" key="1">
    <citation type="submission" date="2022-01" db="EMBL/GenBank/DDBJ databases">
        <title>Antribacter sp. nov., isolated from Guizhou of China.</title>
        <authorList>
            <person name="Chengliang C."/>
            <person name="Ya Z."/>
        </authorList>
    </citation>
    <scope>NUCLEOTIDE SEQUENCE</scope>
    <source>
        <strain evidence="1">KLBMP 9083</strain>
    </source>
</reference>